<sequence>MERCHLKVERNLQRSRNGKGVVLLLYPYLLAVNK</sequence>
<accession>A0A8S5RTB9</accession>
<reference evidence="1" key="1">
    <citation type="journal article" date="2021" name="Proc. Natl. Acad. Sci. U.S.A.">
        <title>A Catalog of Tens of Thousands of Viruses from Human Metagenomes Reveals Hidden Associations with Chronic Diseases.</title>
        <authorList>
            <person name="Tisza M.J."/>
            <person name="Buck C.B."/>
        </authorList>
    </citation>
    <scope>NUCLEOTIDE SEQUENCE</scope>
    <source>
        <strain evidence="1">CtZ6R2</strain>
    </source>
</reference>
<proteinExistence type="predicted"/>
<evidence type="ECO:0000313" key="1">
    <source>
        <dbReference type="EMBL" id="DAE92603.1"/>
    </source>
</evidence>
<dbReference type="EMBL" id="BK057804">
    <property type="protein sequence ID" value="DAE92603.1"/>
    <property type="molecule type" value="Genomic_DNA"/>
</dbReference>
<name>A0A8S5RTB9_9CAUD</name>
<organism evidence="1">
    <name type="scientific">CrAss-like virus sp. ctZ6R2</name>
    <dbReference type="NCBI Taxonomy" id="2827629"/>
    <lineage>
        <taxon>Viruses</taxon>
        <taxon>Duplodnaviria</taxon>
        <taxon>Heunggongvirae</taxon>
        <taxon>Uroviricota</taxon>
        <taxon>Caudoviricetes</taxon>
        <taxon>Crassvirales</taxon>
    </lineage>
</organism>
<protein>
    <submittedName>
        <fullName evidence="1">Uncharacterized protein</fullName>
    </submittedName>
</protein>